<keyword evidence="5" id="KW-1185">Reference proteome</keyword>
<accession>A0A8D5GBL5</accession>
<dbReference type="InterPro" id="IPR001509">
    <property type="entry name" value="Epimerase_deHydtase"/>
</dbReference>
<dbReference type="Pfam" id="PF01370">
    <property type="entry name" value="Epimerase"/>
    <property type="match status" value="1"/>
</dbReference>
<dbReference type="SUPFAM" id="SSF51735">
    <property type="entry name" value="NAD(P)-binding Rossmann-fold domains"/>
    <property type="match status" value="1"/>
</dbReference>
<dbReference type="KEGG" id="mpau:ZMTM_15350"/>
<evidence type="ECO:0000256" key="1">
    <source>
        <dbReference type="ARBA" id="ARBA00005125"/>
    </source>
</evidence>
<name>A0A8D5GBL5_9PROT</name>
<dbReference type="EMBL" id="AP024110">
    <property type="protein sequence ID" value="BCM25276.1"/>
    <property type="molecule type" value="Genomic_DNA"/>
</dbReference>
<evidence type="ECO:0000256" key="2">
    <source>
        <dbReference type="ARBA" id="ARBA00007637"/>
    </source>
</evidence>
<protein>
    <submittedName>
        <fullName evidence="4">UDP-glucose 4-epimerase</fullName>
    </submittedName>
</protein>
<reference evidence="4" key="1">
    <citation type="journal article" date="2021" name="Arch. Microbiol.">
        <title>Methyloradius palustris gen. nov., sp. nov., a methanol-oxidizing bacterium isolated from snow.</title>
        <authorList>
            <person name="Miyadera T."/>
            <person name="Kojima H."/>
            <person name="Fukui M."/>
        </authorList>
    </citation>
    <scope>NUCLEOTIDE SEQUENCE</scope>
    <source>
        <strain evidence="4">Zm11</strain>
    </source>
</reference>
<dbReference type="InterPro" id="IPR036291">
    <property type="entry name" value="NAD(P)-bd_dom_sf"/>
</dbReference>
<feature type="domain" description="NAD-dependent epimerase/dehydratase" evidence="3">
    <location>
        <begin position="4"/>
        <end position="226"/>
    </location>
</feature>
<dbReference type="CDD" id="cd05232">
    <property type="entry name" value="UDP_G4E_4_SDR_e"/>
    <property type="match status" value="1"/>
</dbReference>
<sequence>MRFLVTGANGFVGSRLIRRLVADGYNVKAIVRSDQPIASHANKIIVPCVNAETDWSVYLHDIEIIVHLAARVHVMNELSNDSLTAFQEVNLHATVNLAVQAAKAGVRRFVYISSIKVNGEYTHSHPFTELDAPNPKDPYGISKWQTEQALRAVSIRTGMQIVIVRPPLIYGIGVKANFLNLMKLIDRRVPLPFGSINNKRSMLYVENLVDALVQCAIHEKAAGETYLLSDGYDVSTPELCRLIAMSFGRSVWMINFNLLIMYWLSKLLGKSAAIERLTQSLQIDSRKIRRDLGWSPPYTIEQGLAETVDWFKSIKN</sequence>
<comment type="similarity">
    <text evidence="2">Belongs to the NAD(P)-dependent epimerase/dehydratase family.</text>
</comment>
<dbReference type="Proteomes" id="UP000826722">
    <property type="component" value="Chromosome"/>
</dbReference>
<evidence type="ECO:0000259" key="3">
    <source>
        <dbReference type="Pfam" id="PF01370"/>
    </source>
</evidence>
<evidence type="ECO:0000313" key="5">
    <source>
        <dbReference type="Proteomes" id="UP000826722"/>
    </source>
</evidence>
<dbReference type="Gene3D" id="3.40.50.720">
    <property type="entry name" value="NAD(P)-binding Rossmann-like Domain"/>
    <property type="match status" value="1"/>
</dbReference>
<dbReference type="PANTHER" id="PTHR43000">
    <property type="entry name" value="DTDP-D-GLUCOSE 4,6-DEHYDRATASE-RELATED"/>
    <property type="match status" value="1"/>
</dbReference>
<evidence type="ECO:0000313" key="4">
    <source>
        <dbReference type="EMBL" id="BCM25276.1"/>
    </source>
</evidence>
<gene>
    <name evidence="4" type="ORF">ZMTM_15350</name>
</gene>
<dbReference type="AlphaFoldDB" id="A0A8D5GBL5"/>
<comment type="pathway">
    <text evidence="1">Bacterial outer membrane biogenesis; LPS O-antigen biosynthesis.</text>
</comment>
<organism evidence="4 5">
    <name type="scientific">Methyloradius palustris</name>
    <dbReference type="NCBI Taxonomy" id="2778876"/>
    <lineage>
        <taxon>Bacteria</taxon>
        <taxon>Pseudomonadati</taxon>
        <taxon>Pseudomonadota</taxon>
        <taxon>Betaproteobacteria</taxon>
        <taxon>Nitrosomonadales</taxon>
        <taxon>Methylophilaceae</taxon>
        <taxon>Methyloradius</taxon>
    </lineage>
</organism>
<proteinExistence type="inferred from homology"/>